<dbReference type="OrthoDB" id="422839at2759"/>
<organism evidence="2 3">
    <name type="scientific">Gossypium stocksii</name>
    <dbReference type="NCBI Taxonomy" id="47602"/>
    <lineage>
        <taxon>Eukaryota</taxon>
        <taxon>Viridiplantae</taxon>
        <taxon>Streptophyta</taxon>
        <taxon>Embryophyta</taxon>
        <taxon>Tracheophyta</taxon>
        <taxon>Spermatophyta</taxon>
        <taxon>Magnoliopsida</taxon>
        <taxon>eudicotyledons</taxon>
        <taxon>Gunneridae</taxon>
        <taxon>Pentapetalae</taxon>
        <taxon>rosids</taxon>
        <taxon>malvids</taxon>
        <taxon>Malvales</taxon>
        <taxon>Malvaceae</taxon>
        <taxon>Malvoideae</taxon>
        <taxon>Gossypium</taxon>
    </lineage>
</organism>
<accession>A0A9D3V577</accession>
<reference evidence="2 3" key="1">
    <citation type="journal article" date="2021" name="Plant Biotechnol. J.">
        <title>Multi-omics assisted identification of the key and species-specific regulatory components of drought-tolerant mechanisms in Gossypium stocksii.</title>
        <authorList>
            <person name="Yu D."/>
            <person name="Ke L."/>
            <person name="Zhang D."/>
            <person name="Wu Y."/>
            <person name="Sun Y."/>
            <person name="Mei J."/>
            <person name="Sun J."/>
            <person name="Sun Y."/>
        </authorList>
    </citation>
    <scope>NUCLEOTIDE SEQUENCE [LARGE SCALE GENOMIC DNA]</scope>
    <source>
        <strain evidence="3">cv. E1</strain>
        <tissue evidence="2">Leaf</tissue>
    </source>
</reference>
<gene>
    <name evidence="2" type="ORF">J1N35_024695</name>
</gene>
<name>A0A9D3V577_9ROSI</name>
<evidence type="ECO:0000313" key="3">
    <source>
        <dbReference type="Proteomes" id="UP000828251"/>
    </source>
</evidence>
<sequence>MRTPINIRVRKVGRRRKRIDGEMVARKKAHQALTAKRQITRKGIVGSGQIFNVEAAAAGDHIQEEQQFIATSFASKNRVARGWLINSGCTNHMTSNECIFKKIGKRCDLKVRIGNGELLEAKRKGDVLINISTVLKHAIFEEVARKDNIGVCCKMVKKE</sequence>
<comment type="caution">
    <text evidence="2">The sequence shown here is derived from an EMBL/GenBank/DDBJ whole genome shotgun (WGS) entry which is preliminary data.</text>
</comment>
<dbReference type="Proteomes" id="UP000828251">
    <property type="component" value="Unassembled WGS sequence"/>
</dbReference>
<proteinExistence type="predicted"/>
<dbReference type="InterPro" id="IPR054722">
    <property type="entry name" value="PolX-like_BBD"/>
</dbReference>
<evidence type="ECO:0000313" key="2">
    <source>
        <dbReference type="EMBL" id="KAH1072367.1"/>
    </source>
</evidence>
<protein>
    <recommendedName>
        <fullName evidence="1">Retrovirus-related Pol polyprotein from transposon TNT 1-94-like beta-barrel domain-containing protein</fullName>
    </recommendedName>
</protein>
<dbReference type="Pfam" id="PF22936">
    <property type="entry name" value="Pol_BBD"/>
    <property type="match status" value="1"/>
</dbReference>
<keyword evidence="3" id="KW-1185">Reference proteome</keyword>
<dbReference type="EMBL" id="JAIQCV010000008">
    <property type="protein sequence ID" value="KAH1072367.1"/>
    <property type="molecule type" value="Genomic_DNA"/>
</dbReference>
<evidence type="ECO:0000259" key="1">
    <source>
        <dbReference type="Pfam" id="PF22936"/>
    </source>
</evidence>
<dbReference type="AlphaFoldDB" id="A0A9D3V577"/>
<feature type="domain" description="Retrovirus-related Pol polyprotein from transposon TNT 1-94-like beta-barrel" evidence="1">
    <location>
        <begin position="83"/>
        <end position="143"/>
    </location>
</feature>